<sequence>MLKLTLHILYNVVSRLKLKSVCFCLRARILKNPKILLKIGNSVKLLAKKEPLIFENEGLLYDVIK</sequence>
<dbReference type="EMBL" id="PRDK01000005">
    <property type="protein sequence ID" value="MBE8713740.1"/>
    <property type="molecule type" value="Genomic_DNA"/>
</dbReference>
<comment type="caution">
    <text evidence="1">The sequence shown here is derived from an EMBL/GenBank/DDBJ whole genome shotgun (WGS) entry which is preliminary data.</text>
</comment>
<name>A0A928UV25_9SPHI</name>
<protein>
    <submittedName>
        <fullName evidence="1">Uncharacterized protein</fullName>
    </submittedName>
</protein>
<keyword evidence="2" id="KW-1185">Reference proteome</keyword>
<dbReference type="AlphaFoldDB" id="A0A928UV25"/>
<evidence type="ECO:0000313" key="1">
    <source>
        <dbReference type="EMBL" id="MBE8713740.1"/>
    </source>
</evidence>
<organism evidence="1 2">
    <name type="scientific">Sphingobacterium hungaricum</name>
    <dbReference type="NCBI Taxonomy" id="2082723"/>
    <lineage>
        <taxon>Bacteria</taxon>
        <taxon>Pseudomonadati</taxon>
        <taxon>Bacteroidota</taxon>
        <taxon>Sphingobacteriia</taxon>
        <taxon>Sphingobacteriales</taxon>
        <taxon>Sphingobacteriaceae</taxon>
        <taxon>Sphingobacterium</taxon>
    </lineage>
</organism>
<accession>A0A928UV25</accession>
<proteinExistence type="predicted"/>
<reference evidence="1" key="1">
    <citation type="submission" date="2018-02" db="EMBL/GenBank/DDBJ databases">
        <authorList>
            <person name="Vasarhelyi B.M."/>
            <person name="Deshmukh S."/>
            <person name="Balint B."/>
            <person name="Kukolya J."/>
        </authorList>
    </citation>
    <scope>NUCLEOTIDE SEQUENCE</scope>
    <source>
        <strain evidence="1">KB22</strain>
    </source>
</reference>
<gene>
    <name evidence="1" type="ORF">C4F49_08610</name>
</gene>
<evidence type="ECO:0000313" key="2">
    <source>
        <dbReference type="Proteomes" id="UP000616201"/>
    </source>
</evidence>
<dbReference type="Proteomes" id="UP000616201">
    <property type="component" value="Unassembled WGS sequence"/>
</dbReference>